<dbReference type="HOGENOM" id="CLU_1066320_0_0_1"/>
<proteinExistence type="predicted"/>
<evidence type="ECO:0000256" key="9">
    <source>
        <dbReference type="ARBA" id="ARBA00022833"/>
    </source>
</evidence>
<organism evidence="15 16">
    <name type="scientific">Vavraia culicis (isolate floridensis)</name>
    <name type="common">Microsporidian parasite</name>
    <dbReference type="NCBI Taxonomy" id="948595"/>
    <lineage>
        <taxon>Eukaryota</taxon>
        <taxon>Fungi</taxon>
        <taxon>Fungi incertae sedis</taxon>
        <taxon>Microsporidia</taxon>
        <taxon>Pleistophoridae</taxon>
        <taxon>Vavraia</taxon>
    </lineage>
</organism>
<dbReference type="Pfam" id="PF13639">
    <property type="entry name" value="zf-RING_2"/>
    <property type="match status" value="1"/>
</dbReference>
<evidence type="ECO:0000256" key="7">
    <source>
        <dbReference type="ARBA" id="ARBA00022771"/>
    </source>
</evidence>
<evidence type="ECO:0000256" key="12">
    <source>
        <dbReference type="PROSITE-ProRule" id="PRU00175"/>
    </source>
</evidence>
<dbReference type="GO" id="GO:0016020">
    <property type="term" value="C:membrane"/>
    <property type="evidence" value="ECO:0007669"/>
    <property type="project" value="UniProtKB-SubCell"/>
</dbReference>
<accession>L2GUF4</accession>
<evidence type="ECO:0000313" key="15">
    <source>
        <dbReference type="EMBL" id="ELA46908.1"/>
    </source>
</evidence>
<keyword evidence="7 12" id="KW-0863">Zinc-finger</keyword>
<evidence type="ECO:0000313" key="16">
    <source>
        <dbReference type="Proteomes" id="UP000011081"/>
    </source>
</evidence>
<evidence type="ECO:0000259" key="14">
    <source>
        <dbReference type="PROSITE" id="PS50089"/>
    </source>
</evidence>
<feature type="domain" description="RING-type" evidence="14">
    <location>
        <begin position="217"/>
        <end position="257"/>
    </location>
</feature>
<dbReference type="Gene3D" id="3.30.40.10">
    <property type="entry name" value="Zinc/RING finger domain, C3HC4 (zinc finger)"/>
    <property type="match status" value="1"/>
</dbReference>
<evidence type="ECO:0000256" key="5">
    <source>
        <dbReference type="ARBA" id="ARBA00022692"/>
    </source>
</evidence>
<dbReference type="InterPro" id="IPR001841">
    <property type="entry name" value="Znf_RING"/>
</dbReference>
<name>L2GUF4_VAVCU</name>
<dbReference type="GO" id="GO:0008270">
    <property type="term" value="F:zinc ion binding"/>
    <property type="evidence" value="ECO:0007669"/>
    <property type="project" value="UniProtKB-KW"/>
</dbReference>
<dbReference type="GO" id="GO:0006511">
    <property type="term" value="P:ubiquitin-dependent protein catabolic process"/>
    <property type="evidence" value="ECO:0007669"/>
    <property type="project" value="TreeGrafter"/>
</dbReference>
<keyword evidence="16" id="KW-1185">Reference proteome</keyword>
<dbReference type="VEuPathDB" id="MicrosporidiaDB:VCUG_01606"/>
<keyword evidence="5 13" id="KW-0812">Transmembrane</keyword>
<evidence type="ECO:0000256" key="3">
    <source>
        <dbReference type="ARBA" id="ARBA00012483"/>
    </source>
</evidence>
<keyword evidence="9" id="KW-0862">Zinc</keyword>
<protein>
    <recommendedName>
        <fullName evidence="3">RING-type E3 ubiquitin transferase</fullName>
        <ecNumber evidence="3">2.3.2.27</ecNumber>
    </recommendedName>
</protein>
<evidence type="ECO:0000256" key="13">
    <source>
        <dbReference type="SAM" id="Phobius"/>
    </source>
</evidence>
<evidence type="ECO:0000256" key="11">
    <source>
        <dbReference type="ARBA" id="ARBA00023136"/>
    </source>
</evidence>
<dbReference type="Proteomes" id="UP000011081">
    <property type="component" value="Unassembled WGS sequence"/>
</dbReference>
<dbReference type="PANTHER" id="PTHR45977">
    <property type="entry name" value="TARGET OF ERK KINASE MPK-1"/>
    <property type="match status" value="1"/>
</dbReference>
<dbReference type="STRING" id="948595.L2GUF4"/>
<dbReference type="PANTHER" id="PTHR45977:SF4">
    <property type="entry name" value="RING-TYPE DOMAIN-CONTAINING PROTEIN"/>
    <property type="match status" value="1"/>
</dbReference>
<dbReference type="GO" id="GO:0016567">
    <property type="term" value="P:protein ubiquitination"/>
    <property type="evidence" value="ECO:0007669"/>
    <property type="project" value="TreeGrafter"/>
</dbReference>
<dbReference type="EC" id="2.3.2.27" evidence="3"/>
<evidence type="ECO:0000256" key="4">
    <source>
        <dbReference type="ARBA" id="ARBA00022679"/>
    </source>
</evidence>
<comment type="subcellular location">
    <subcellularLocation>
        <location evidence="2">Membrane</location>
        <topology evidence="2">Multi-pass membrane protein</topology>
    </subcellularLocation>
</comment>
<dbReference type="RefSeq" id="XP_008074624.1">
    <property type="nucleotide sequence ID" value="XM_008076433.1"/>
</dbReference>
<feature type="transmembrane region" description="Helical" evidence="13">
    <location>
        <begin position="168"/>
        <end position="188"/>
    </location>
</feature>
<evidence type="ECO:0000256" key="1">
    <source>
        <dbReference type="ARBA" id="ARBA00000900"/>
    </source>
</evidence>
<dbReference type="PROSITE" id="PS50089">
    <property type="entry name" value="ZF_RING_2"/>
    <property type="match status" value="1"/>
</dbReference>
<dbReference type="InParanoid" id="L2GUF4"/>
<keyword evidence="8" id="KW-0833">Ubl conjugation pathway</keyword>
<dbReference type="SUPFAM" id="SSF57850">
    <property type="entry name" value="RING/U-box"/>
    <property type="match status" value="1"/>
</dbReference>
<evidence type="ECO:0000256" key="6">
    <source>
        <dbReference type="ARBA" id="ARBA00022723"/>
    </source>
</evidence>
<gene>
    <name evidence="15" type="ORF">VCUG_01606</name>
</gene>
<comment type="catalytic activity">
    <reaction evidence="1">
        <text>S-ubiquitinyl-[E2 ubiquitin-conjugating enzyme]-L-cysteine + [acceptor protein]-L-lysine = [E2 ubiquitin-conjugating enzyme]-L-cysteine + N(6)-ubiquitinyl-[acceptor protein]-L-lysine.</text>
        <dbReference type="EC" id="2.3.2.27"/>
    </reaction>
</comment>
<dbReference type="InterPro" id="IPR013083">
    <property type="entry name" value="Znf_RING/FYVE/PHD"/>
</dbReference>
<dbReference type="OrthoDB" id="8062037at2759"/>
<dbReference type="EMBL" id="GL877429">
    <property type="protein sequence ID" value="ELA46908.1"/>
    <property type="molecule type" value="Genomic_DNA"/>
</dbReference>
<dbReference type="AlphaFoldDB" id="L2GUF4"/>
<keyword evidence="6" id="KW-0479">Metal-binding</keyword>
<dbReference type="GeneID" id="19879482"/>
<keyword evidence="4" id="KW-0808">Transferase</keyword>
<keyword evidence="11 13" id="KW-0472">Membrane</keyword>
<dbReference type="GO" id="GO:0061630">
    <property type="term" value="F:ubiquitin protein ligase activity"/>
    <property type="evidence" value="ECO:0007669"/>
    <property type="project" value="UniProtKB-EC"/>
</dbReference>
<dbReference type="SMART" id="SM00184">
    <property type="entry name" value="RING"/>
    <property type="match status" value="1"/>
</dbReference>
<evidence type="ECO:0000256" key="2">
    <source>
        <dbReference type="ARBA" id="ARBA00004141"/>
    </source>
</evidence>
<reference evidence="16" key="1">
    <citation type="submission" date="2011-03" db="EMBL/GenBank/DDBJ databases">
        <title>The genome sequence of Vavraia culicis strain floridensis.</title>
        <authorList>
            <consortium name="The Broad Institute Genome Sequencing Platform"/>
            <person name="Cuomo C."/>
            <person name="Becnel J."/>
            <person name="Sanscrainte N."/>
            <person name="Young S.K."/>
            <person name="Zeng Q."/>
            <person name="Gargeya S."/>
            <person name="Fitzgerald M."/>
            <person name="Haas B."/>
            <person name="Abouelleil A."/>
            <person name="Alvarado L."/>
            <person name="Arachchi H.M."/>
            <person name="Berlin A."/>
            <person name="Chapman S.B."/>
            <person name="Gearin G."/>
            <person name="Goldberg J."/>
            <person name="Griggs A."/>
            <person name="Gujja S."/>
            <person name="Hansen M."/>
            <person name="Heiman D."/>
            <person name="Howarth C."/>
            <person name="Larimer J."/>
            <person name="Lui A."/>
            <person name="MacDonald P.J.P."/>
            <person name="McCowen C."/>
            <person name="Montmayeur A."/>
            <person name="Murphy C."/>
            <person name="Neiman D."/>
            <person name="Pearson M."/>
            <person name="Priest M."/>
            <person name="Roberts A."/>
            <person name="Saif S."/>
            <person name="Shea T."/>
            <person name="Sisk P."/>
            <person name="Stolte C."/>
            <person name="Sykes S."/>
            <person name="Wortman J."/>
            <person name="Nusbaum C."/>
            <person name="Birren B."/>
        </authorList>
    </citation>
    <scope>NUCLEOTIDE SEQUENCE [LARGE SCALE GENOMIC DNA]</scope>
    <source>
        <strain evidence="16">floridensis</strain>
    </source>
</reference>
<evidence type="ECO:0000256" key="8">
    <source>
        <dbReference type="ARBA" id="ARBA00022786"/>
    </source>
</evidence>
<evidence type="ECO:0000256" key="10">
    <source>
        <dbReference type="ARBA" id="ARBA00022989"/>
    </source>
</evidence>
<keyword evidence="10 13" id="KW-1133">Transmembrane helix</keyword>
<sequence>MLSLFAIAKICCDSTTDNTTITAYSAENVALHRMINDKLSDGLRRVYSDEDDEACVVNTKIHINGSYNCSGGYFRARTNKNIACGRNRVATNGLVTSRMNAQHHKTNKRKENLVKESRTNNRSRANCMATNTSSYHAVHPHSCNSLGQPPINRFLDAFHEMTILRMPIVLYFIIHAPPFLLLFLIYLLTRSGKNFDDYIVVRSFGKIVKNFSIDESCTICLSIFERCEIIELRCGHFYHRTCVEKWLRGNGICPLCRTVMF</sequence>